<dbReference type="Pfam" id="PF00528">
    <property type="entry name" value="BPD_transp_1"/>
    <property type="match status" value="1"/>
</dbReference>
<evidence type="ECO:0000313" key="9">
    <source>
        <dbReference type="EMBL" id="BCB75356.1"/>
    </source>
</evidence>
<comment type="similarity">
    <text evidence="7">Belongs to the binding-protein-dependent transport system permease family.</text>
</comment>
<keyword evidence="3" id="KW-1003">Cell membrane</keyword>
<dbReference type="PROSITE" id="PS50928">
    <property type="entry name" value="ABC_TM1"/>
    <property type="match status" value="1"/>
</dbReference>
<dbReference type="Gene3D" id="1.10.3720.10">
    <property type="entry name" value="MetI-like"/>
    <property type="match status" value="1"/>
</dbReference>
<dbReference type="Pfam" id="PF19300">
    <property type="entry name" value="BPD_transp_1_N"/>
    <property type="match status" value="1"/>
</dbReference>
<dbReference type="SUPFAM" id="SSF161098">
    <property type="entry name" value="MetI-like"/>
    <property type="match status" value="1"/>
</dbReference>
<feature type="transmembrane region" description="Helical" evidence="7">
    <location>
        <begin position="102"/>
        <end position="121"/>
    </location>
</feature>
<dbReference type="InterPro" id="IPR035906">
    <property type="entry name" value="MetI-like_sf"/>
</dbReference>
<dbReference type="RefSeq" id="WP_173035123.1">
    <property type="nucleotide sequence ID" value="NZ_AP022870.1"/>
</dbReference>
<dbReference type="KEGG" id="pfla:Pflav_017660"/>
<keyword evidence="6 7" id="KW-0472">Membrane</keyword>
<reference evidence="9 10" key="2">
    <citation type="submission" date="2020-03" db="EMBL/GenBank/DDBJ databases">
        <authorList>
            <person name="Ichikawa N."/>
            <person name="Kimura A."/>
            <person name="Kitahashi Y."/>
            <person name="Uohara A."/>
        </authorList>
    </citation>
    <scope>NUCLEOTIDE SEQUENCE [LARGE SCALE GENOMIC DNA]</scope>
    <source>
        <strain evidence="9 10">NBRC 107702</strain>
    </source>
</reference>
<feature type="transmembrane region" description="Helical" evidence="7">
    <location>
        <begin position="230"/>
        <end position="256"/>
    </location>
</feature>
<dbReference type="InterPro" id="IPR045621">
    <property type="entry name" value="BPD_transp_1_N"/>
</dbReference>
<dbReference type="GO" id="GO:0005886">
    <property type="term" value="C:plasma membrane"/>
    <property type="evidence" value="ECO:0007669"/>
    <property type="project" value="UniProtKB-SubCell"/>
</dbReference>
<evidence type="ECO:0000256" key="3">
    <source>
        <dbReference type="ARBA" id="ARBA00022475"/>
    </source>
</evidence>
<dbReference type="PANTHER" id="PTHR43163">
    <property type="entry name" value="DIPEPTIDE TRANSPORT SYSTEM PERMEASE PROTEIN DPPB-RELATED"/>
    <property type="match status" value="1"/>
</dbReference>
<sequence>MRAILVKALAGLVTGLLTVVLASMVVFAAVEVLPRDPARTALGNESTEQQRAAFREEYGLDDPAPVRYARWAGGMLRGDFGDSIISQRPIADELWPRLGRTALLALTALLISVAVGIPLAARAARRPGGAFDTVANLLSTGVSAVPEFVVGIGLVYIFASWLGLLPVLSNGVDNGQWAGLILPALALGLAAVSYVFRFARIGVAETAGSPFVRSARLRGFSERRLTWRHVLPVASSAVVNVVALNAIYLLGGVIVVENLFAYPGLGTMLIGGVRDNDLPTIEAVAVVTAALLVAVNVAADALVAVLNPRTRQRVPVASEAVIP</sequence>
<evidence type="ECO:0000313" key="10">
    <source>
        <dbReference type="Proteomes" id="UP000502508"/>
    </source>
</evidence>
<evidence type="ECO:0000256" key="1">
    <source>
        <dbReference type="ARBA" id="ARBA00004651"/>
    </source>
</evidence>
<evidence type="ECO:0000256" key="4">
    <source>
        <dbReference type="ARBA" id="ARBA00022692"/>
    </source>
</evidence>
<evidence type="ECO:0000256" key="6">
    <source>
        <dbReference type="ARBA" id="ARBA00023136"/>
    </source>
</evidence>
<dbReference type="GO" id="GO:0055085">
    <property type="term" value="P:transmembrane transport"/>
    <property type="evidence" value="ECO:0007669"/>
    <property type="project" value="InterPro"/>
</dbReference>
<reference evidence="9 10" key="1">
    <citation type="submission" date="2020-03" db="EMBL/GenBank/DDBJ databases">
        <title>Whole genome shotgun sequence of Phytohabitans flavus NBRC 107702.</title>
        <authorList>
            <person name="Komaki H."/>
            <person name="Tamura T."/>
        </authorList>
    </citation>
    <scope>NUCLEOTIDE SEQUENCE [LARGE SCALE GENOMIC DNA]</scope>
    <source>
        <strain evidence="9 10">NBRC 107702</strain>
    </source>
</reference>
<dbReference type="AlphaFoldDB" id="A0A6F8XNG1"/>
<dbReference type="PANTHER" id="PTHR43163:SF3">
    <property type="entry name" value="PEPTIDE ABC TRANSPORTER PERMEASE PROTEIN"/>
    <property type="match status" value="1"/>
</dbReference>
<accession>A0A6F8XNG1</accession>
<keyword evidence="4 7" id="KW-0812">Transmembrane</keyword>
<proteinExistence type="inferred from homology"/>
<dbReference type="InterPro" id="IPR000515">
    <property type="entry name" value="MetI-like"/>
</dbReference>
<evidence type="ECO:0000256" key="7">
    <source>
        <dbReference type="RuleBase" id="RU363032"/>
    </source>
</evidence>
<feature type="transmembrane region" description="Helical" evidence="7">
    <location>
        <begin position="177"/>
        <end position="196"/>
    </location>
</feature>
<evidence type="ECO:0000256" key="5">
    <source>
        <dbReference type="ARBA" id="ARBA00022989"/>
    </source>
</evidence>
<name>A0A6F8XNG1_9ACTN</name>
<organism evidence="9 10">
    <name type="scientific">Phytohabitans flavus</name>
    <dbReference type="NCBI Taxonomy" id="1076124"/>
    <lineage>
        <taxon>Bacteria</taxon>
        <taxon>Bacillati</taxon>
        <taxon>Actinomycetota</taxon>
        <taxon>Actinomycetes</taxon>
        <taxon>Micromonosporales</taxon>
        <taxon>Micromonosporaceae</taxon>
    </lineage>
</organism>
<dbReference type="EMBL" id="AP022870">
    <property type="protein sequence ID" value="BCB75356.1"/>
    <property type="molecule type" value="Genomic_DNA"/>
</dbReference>
<keyword evidence="10" id="KW-1185">Reference proteome</keyword>
<keyword evidence="5 7" id="KW-1133">Transmembrane helix</keyword>
<feature type="transmembrane region" description="Helical" evidence="7">
    <location>
        <begin position="133"/>
        <end position="157"/>
    </location>
</feature>
<protein>
    <submittedName>
        <fullName evidence="9">Peptide ABC transporter permease</fullName>
    </submittedName>
</protein>
<keyword evidence="2 7" id="KW-0813">Transport</keyword>
<evidence type="ECO:0000259" key="8">
    <source>
        <dbReference type="PROSITE" id="PS50928"/>
    </source>
</evidence>
<dbReference type="Proteomes" id="UP000502508">
    <property type="component" value="Chromosome"/>
</dbReference>
<evidence type="ECO:0000256" key="2">
    <source>
        <dbReference type="ARBA" id="ARBA00022448"/>
    </source>
</evidence>
<comment type="subcellular location">
    <subcellularLocation>
        <location evidence="1 7">Cell membrane</location>
        <topology evidence="1 7">Multi-pass membrane protein</topology>
    </subcellularLocation>
</comment>
<feature type="transmembrane region" description="Helical" evidence="7">
    <location>
        <begin position="283"/>
        <end position="306"/>
    </location>
</feature>
<feature type="domain" description="ABC transmembrane type-1" evidence="8">
    <location>
        <begin position="98"/>
        <end position="299"/>
    </location>
</feature>
<dbReference type="CDD" id="cd06261">
    <property type="entry name" value="TM_PBP2"/>
    <property type="match status" value="1"/>
</dbReference>
<gene>
    <name evidence="9" type="ORF">Pflav_017660</name>
</gene>